<dbReference type="PANTHER" id="PTHR31145:SF2">
    <property type="entry name" value="FLAVIN CARRIER PROTEIN 2"/>
    <property type="match status" value="1"/>
</dbReference>
<feature type="chain" id="PRO_5040358129" evidence="2">
    <location>
        <begin position="22"/>
        <end position="209"/>
    </location>
</feature>
<gene>
    <name evidence="4" type="ORF">Slin15195_G041280</name>
</gene>
<dbReference type="Pfam" id="PF14558">
    <property type="entry name" value="TRP_N"/>
    <property type="match status" value="1"/>
</dbReference>
<dbReference type="AlphaFoldDB" id="A0A9Q9AK48"/>
<protein>
    <submittedName>
        <fullName evidence="4">ML-like domain, transient receptor potential channel Flc/Pkd2</fullName>
    </submittedName>
</protein>
<keyword evidence="2" id="KW-0732">Signal</keyword>
<evidence type="ECO:0000256" key="1">
    <source>
        <dbReference type="SAM" id="MobiDB-lite"/>
    </source>
</evidence>
<proteinExistence type="predicted"/>
<dbReference type="SMART" id="SM01320">
    <property type="entry name" value="TRP_N"/>
    <property type="match status" value="1"/>
</dbReference>
<evidence type="ECO:0000256" key="2">
    <source>
        <dbReference type="SAM" id="SignalP"/>
    </source>
</evidence>
<name>A0A9Q9AK48_9PEZI</name>
<organism evidence="4 5">
    <name type="scientific">Septoria linicola</name>
    <dbReference type="NCBI Taxonomy" id="215465"/>
    <lineage>
        <taxon>Eukaryota</taxon>
        <taxon>Fungi</taxon>
        <taxon>Dikarya</taxon>
        <taxon>Ascomycota</taxon>
        <taxon>Pezizomycotina</taxon>
        <taxon>Dothideomycetes</taxon>
        <taxon>Dothideomycetidae</taxon>
        <taxon>Mycosphaerellales</taxon>
        <taxon>Mycosphaerellaceae</taxon>
        <taxon>Septoria</taxon>
    </lineage>
</organism>
<feature type="signal peptide" evidence="2">
    <location>
        <begin position="1"/>
        <end position="21"/>
    </location>
</feature>
<dbReference type="PANTHER" id="PTHR31145">
    <property type="entry name" value="INTEGRAL MEMBRANE PROTEIN (AFU_ORTHOLOGUE AFUA_7G01610)"/>
    <property type="match status" value="1"/>
</dbReference>
<evidence type="ECO:0000313" key="4">
    <source>
        <dbReference type="EMBL" id="USW50809.1"/>
    </source>
</evidence>
<feature type="compositionally biased region" description="Low complexity" evidence="1">
    <location>
        <begin position="162"/>
        <end position="194"/>
    </location>
</feature>
<dbReference type="GO" id="GO:0055085">
    <property type="term" value="P:transmembrane transport"/>
    <property type="evidence" value="ECO:0007669"/>
    <property type="project" value="TreeGrafter"/>
</dbReference>
<dbReference type="InterPro" id="IPR040241">
    <property type="entry name" value="TRP_Flc/Pkd2-like"/>
</dbReference>
<accession>A0A9Q9AK48</accession>
<dbReference type="GO" id="GO:0016020">
    <property type="term" value="C:membrane"/>
    <property type="evidence" value="ECO:0007669"/>
    <property type="project" value="TreeGrafter"/>
</dbReference>
<evidence type="ECO:0000313" key="5">
    <source>
        <dbReference type="Proteomes" id="UP001056384"/>
    </source>
</evidence>
<feature type="region of interest" description="Disordered" evidence="1">
    <location>
        <begin position="159"/>
        <end position="194"/>
    </location>
</feature>
<dbReference type="GO" id="GO:0009272">
    <property type="term" value="P:fungal-type cell wall biogenesis"/>
    <property type="evidence" value="ECO:0007669"/>
    <property type="project" value="TreeGrafter"/>
</dbReference>
<dbReference type="EMBL" id="CP099420">
    <property type="protein sequence ID" value="USW50809.1"/>
    <property type="molecule type" value="Genomic_DNA"/>
</dbReference>
<dbReference type="OrthoDB" id="3649788at2759"/>
<keyword evidence="4" id="KW-0675">Receptor</keyword>
<sequence length="209" mass="21857">MKTGFCYSSAALLLCAHIGNAQRALYSNSFQPCLDNSAVTAEYFNATVTPDNNTITYDWSGESTYSGNATILIVITVDSETVYNTTEDPCRSNAATFCPATPGQVVLYSNQTVPDAYLERIPEDVYTTANPDANLRLYLNNAGTGEPVGCLQANLMNDASQASSEGNSTSSTNATSTDGANSTSSSNSTGGADADSGAGTAYLNWALLL</sequence>
<evidence type="ECO:0000259" key="3">
    <source>
        <dbReference type="SMART" id="SM01320"/>
    </source>
</evidence>
<keyword evidence="5" id="KW-1185">Reference proteome</keyword>
<feature type="domain" description="ML-like" evidence="3">
    <location>
        <begin position="23"/>
        <end position="162"/>
    </location>
</feature>
<reference evidence="4" key="1">
    <citation type="submission" date="2022-06" db="EMBL/GenBank/DDBJ databases">
        <title>Complete genome sequences of two strains of the flax pathogen Septoria linicola.</title>
        <authorList>
            <person name="Lapalu N."/>
            <person name="Simon A."/>
            <person name="Demenou B."/>
            <person name="Paumier D."/>
            <person name="Guillot M.-P."/>
            <person name="Gout L."/>
            <person name="Valade R."/>
        </authorList>
    </citation>
    <scope>NUCLEOTIDE SEQUENCE</scope>
    <source>
        <strain evidence="4">SE15195</strain>
    </source>
</reference>
<dbReference type="InterPro" id="IPR032800">
    <property type="entry name" value="TRP_N"/>
</dbReference>
<dbReference type="Proteomes" id="UP001056384">
    <property type="component" value="Chromosome 3"/>
</dbReference>